<sequence length="360" mass="41773">MTKIRRFIDTDVHTEARKRMHRVYDLFDTVMVAFSGGKDSLAALHLVREVALERGDDRPIKVVFRDEELIPDQVVEFVDEYRQLDWIYMRWYCVPLESTKYILGQSTRYVQWDPNRTHMRPMPQWALTLAKLGLPEHLVLDQYTADTLVSRDEKGKVAIVTGVRAAESIMRLNALKSKLHDNYINATHDRRVMTVKPLFDWQENDIFRYFYDRDIRYCPLYDAQVVSGAALRVSTPLHAESAKVFGRLREYAPTLYAQVIDLVPEMAVQERYYSELDRAAMLRRYGQSLDGVQAYIEETIDDEQQRAKALKSLARVRISARKHPAAYPADHVLKQMAAGAYKRTITPLSKVDQAKRATRA</sequence>
<dbReference type="Gene3D" id="3.40.50.620">
    <property type="entry name" value="HUPs"/>
    <property type="match status" value="1"/>
</dbReference>
<dbReference type="InterPro" id="IPR002500">
    <property type="entry name" value="PAPS_reduct_dom"/>
</dbReference>
<dbReference type="GO" id="GO:0003824">
    <property type="term" value="F:catalytic activity"/>
    <property type="evidence" value="ECO:0007669"/>
    <property type="project" value="InterPro"/>
</dbReference>
<comment type="caution">
    <text evidence="2">The sequence shown here is derived from an EMBL/GenBank/DDBJ whole genome shotgun (WGS) entry which is preliminary data.</text>
</comment>
<evidence type="ECO:0000259" key="1">
    <source>
        <dbReference type="Pfam" id="PF01507"/>
    </source>
</evidence>
<proteinExistence type="predicted"/>
<name>A0A164PMI7_9NOCA</name>
<dbReference type="InterPro" id="IPR014729">
    <property type="entry name" value="Rossmann-like_a/b/a_fold"/>
</dbReference>
<dbReference type="Proteomes" id="UP000076512">
    <property type="component" value="Unassembled WGS sequence"/>
</dbReference>
<gene>
    <name evidence="2" type="ORF">AWN90_20775</name>
</gene>
<dbReference type="STRING" id="455432.AWN90_20775"/>
<dbReference type="PANTHER" id="PTHR30083:SF1">
    <property type="entry name" value="TRANSCRIPTIONAL REGULATOR"/>
    <property type="match status" value="1"/>
</dbReference>
<dbReference type="EMBL" id="LWGR01000003">
    <property type="protein sequence ID" value="KZM75773.1"/>
    <property type="molecule type" value="Genomic_DNA"/>
</dbReference>
<dbReference type="Pfam" id="PF01507">
    <property type="entry name" value="PAPS_reduct"/>
    <property type="match status" value="1"/>
</dbReference>
<organism evidence="2 3">
    <name type="scientific">Nocardia terpenica</name>
    <dbReference type="NCBI Taxonomy" id="455432"/>
    <lineage>
        <taxon>Bacteria</taxon>
        <taxon>Bacillati</taxon>
        <taxon>Actinomycetota</taxon>
        <taxon>Actinomycetes</taxon>
        <taxon>Mycobacteriales</taxon>
        <taxon>Nocardiaceae</taxon>
        <taxon>Nocardia</taxon>
    </lineage>
</organism>
<dbReference type="GO" id="GO:0071453">
    <property type="term" value="P:cellular response to oxygen levels"/>
    <property type="evidence" value="ECO:0007669"/>
    <property type="project" value="TreeGrafter"/>
</dbReference>
<dbReference type="AlphaFoldDB" id="A0A164PMI7"/>
<feature type="domain" description="Phosphoadenosine phosphosulphate reductase" evidence="1">
    <location>
        <begin position="30"/>
        <end position="226"/>
    </location>
</feature>
<keyword evidence="3" id="KW-1185">Reference proteome</keyword>
<protein>
    <submittedName>
        <fullName evidence="2">Peptidase S14</fullName>
    </submittedName>
</protein>
<reference evidence="2 3" key="1">
    <citation type="submission" date="2016-04" db="EMBL/GenBank/DDBJ databases">
        <authorList>
            <person name="Evans L.H."/>
            <person name="Alamgir A."/>
            <person name="Owens N."/>
            <person name="Weber N.D."/>
            <person name="Virtaneva K."/>
            <person name="Barbian K."/>
            <person name="Babar A."/>
            <person name="Rosenke K."/>
        </authorList>
    </citation>
    <scope>NUCLEOTIDE SEQUENCE [LARGE SCALE GENOMIC DNA]</scope>
    <source>
        <strain evidence="2 3">IFM 0406</strain>
    </source>
</reference>
<dbReference type="PANTHER" id="PTHR30083">
    <property type="entry name" value="TRANSCRIPTIONAL REGULATOR-RELATED"/>
    <property type="match status" value="1"/>
</dbReference>
<accession>A0A164PMI7</accession>
<evidence type="ECO:0000313" key="2">
    <source>
        <dbReference type="EMBL" id="KZM75773.1"/>
    </source>
</evidence>
<evidence type="ECO:0000313" key="3">
    <source>
        <dbReference type="Proteomes" id="UP000076512"/>
    </source>
</evidence>
<dbReference type="SUPFAM" id="SSF52402">
    <property type="entry name" value="Adenine nucleotide alpha hydrolases-like"/>
    <property type="match status" value="1"/>
</dbReference>
<dbReference type="RefSeq" id="WP_067583774.1">
    <property type="nucleotide sequence ID" value="NZ_KV411303.1"/>
</dbReference>